<proteinExistence type="predicted"/>
<comment type="caution">
    <text evidence="2">The sequence shown here is derived from an EMBL/GenBank/DDBJ whole genome shotgun (WGS) entry which is preliminary data.</text>
</comment>
<keyword evidence="3" id="KW-1185">Reference proteome</keyword>
<name>A0ABV1KDR9_9PSEU</name>
<evidence type="ECO:0000256" key="1">
    <source>
        <dbReference type="SAM" id="MobiDB-lite"/>
    </source>
</evidence>
<dbReference type="RefSeq" id="WP_349299690.1">
    <property type="nucleotide sequence ID" value="NZ_JBEDNQ010000008.1"/>
</dbReference>
<dbReference type="Proteomes" id="UP001494902">
    <property type="component" value="Unassembled WGS sequence"/>
</dbReference>
<accession>A0ABV1KDR9</accession>
<protein>
    <submittedName>
        <fullName evidence="2">Uncharacterized protein</fullName>
    </submittedName>
</protein>
<feature type="compositionally biased region" description="Basic and acidic residues" evidence="1">
    <location>
        <begin position="36"/>
        <end position="45"/>
    </location>
</feature>
<reference evidence="2 3" key="1">
    <citation type="submission" date="2024-03" db="EMBL/GenBank/DDBJ databases">
        <title>Draft genome sequence of Pseudonocardia nematodicida JCM 31783.</title>
        <authorList>
            <person name="Butdee W."/>
            <person name="Duangmal K."/>
        </authorList>
    </citation>
    <scope>NUCLEOTIDE SEQUENCE [LARGE SCALE GENOMIC DNA]</scope>
    <source>
        <strain evidence="2 3">JCM 31783</strain>
    </source>
</reference>
<feature type="region of interest" description="Disordered" evidence="1">
    <location>
        <begin position="13"/>
        <end position="45"/>
    </location>
</feature>
<organism evidence="2 3">
    <name type="scientific">Pseudonocardia nematodicida</name>
    <dbReference type="NCBI Taxonomy" id="1206997"/>
    <lineage>
        <taxon>Bacteria</taxon>
        <taxon>Bacillati</taxon>
        <taxon>Actinomycetota</taxon>
        <taxon>Actinomycetes</taxon>
        <taxon>Pseudonocardiales</taxon>
        <taxon>Pseudonocardiaceae</taxon>
        <taxon>Pseudonocardia</taxon>
    </lineage>
</organism>
<sequence>MPRDPPIQLARRYADGTRQTLYPAPANPASAAWREGQQRRAEQDHAEALRWWQHIRTLADRQQQDTS</sequence>
<evidence type="ECO:0000313" key="2">
    <source>
        <dbReference type="EMBL" id="MEQ3552615.1"/>
    </source>
</evidence>
<gene>
    <name evidence="2" type="ORF">WIS52_19250</name>
</gene>
<dbReference type="EMBL" id="JBEDNQ010000008">
    <property type="protein sequence ID" value="MEQ3552615.1"/>
    <property type="molecule type" value="Genomic_DNA"/>
</dbReference>
<evidence type="ECO:0000313" key="3">
    <source>
        <dbReference type="Proteomes" id="UP001494902"/>
    </source>
</evidence>